<sequence length="122" mass="13510">MQQGIHSFIHPAVAVGSFTIFSIFINCPIKKNSLSSSCISFAPADVNHQQIGFLIRFFHTCLQAFFVQCHMAWEIIIVLCFSEHLVPLPAKNLGLANNNCSMKKQISSHEDFALPCLNGSIS</sequence>
<organism evidence="2">
    <name type="scientific">Cacopsylla melanoneura</name>
    <dbReference type="NCBI Taxonomy" id="428564"/>
    <lineage>
        <taxon>Eukaryota</taxon>
        <taxon>Metazoa</taxon>
        <taxon>Ecdysozoa</taxon>
        <taxon>Arthropoda</taxon>
        <taxon>Hexapoda</taxon>
        <taxon>Insecta</taxon>
        <taxon>Pterygota</taxon>
        <taxon>Neoptera</taxon>
        <taxon>Paraneoptera</taxon>
        <taxon>Hemiptera</taxon>
        <taxon>Sternorrhyncha</taxon>
        <taxon>Psylloidea</taxon>
        <taxon>Psyllidae</taxon>
        <taxon>Psyllinae</taxon>
        <taxon>Cacopsylla</taxon>
    </lineage>
</organism>
<keyword evidence="1" id="KW-1133">Transmembrane helix</keyword>
<keyword evidence="1" id="KW-0812">Transmembrane</keyword>
<reference evidence="2" key="1">
    <citation type="submission" date="2021-05" db="EMBL/GenBank/DDBJ databases">
        <authorList>
            <person name="Alioto T."/>
            <person name="Alioto T."/>
            <person name="Gomez Garrido J."/>
        </authorList>
    </citation>
    <scope>NUCLEOTIDE SEQUENCE</scope>
</reference>
<keyword evidence="1" id="KW-0472">Membrane</keyword>
<evidence type="ECO:0000313" key="2">
    <source>
        <dbReference type="EMBL" id="CAG6742991.1"/>
    </source>
</evidence>
<dbReference type="EMBL" id="HBUF01441810">
    <property type="protein sequence ID" value="CAG6742991.1"/>
    <property type="molecule type" value="Transcribed_RNA"/>
</dbReference>
<proteinExistence type="predicted"/>
<protein>
    <submittedName>
        <fullName evidence="2">Uncharacterized protein</fullName>
    </submittedName>
</protein>
<accession>A0A8D9E739</accession>
<evidence type="ECO:0000256" key="1">
    <source>
        <dbReference type="SAM" id="Phobius"/>
    </source>
</evidence>
<dbReference type="AlphaFoldDB" id="A0A8D9E739"/>
<feature type="transmembrane region" description="Helical" evidence="1">
    <location>
        <begin position="7"/>
        <end position="25"/>
    </location>
</feature>
<name>A0A8D9E739_9HEMI</name>